<evidence type="ECO:0000256" key="1">
    <source>
        <dbReference type="SAM" id="MobiDB-lite"/>
    </source>
</evidence>
<reference evidence="2" key="1">
    <citation type="submission" date="2020-04" db="EMBL/GenBank/DDBJ databases">
        <authorList>
            <person name="Chiriac C."/>
            <person name="Salcher M."/>
            <person name="Ghai R."/>
            <person name="Kavagutti S V."/>
        </authorList>
    </citation>
    <scope>NUCLEOTIDE SEQUENCE</scope>
</reference>
<name>A0A6J5MKC1_9CAUD</name>
<sequence length="51" mass="5782">MPMNIAPKADQPRVSTGSLPKQEPNLQYRVQGFKPTNTRTPKRTNDRGSRD</sequence>
<gene>
    <name evidence="2" type="ORF">UFOVP513_7</name>
</gene>
<proteinExistence type="predicted"/>
<evidence type="ECO:0000313" key="2">
    <source>
        <dbReference type="EMBL" id="CAB4146998.1"/>
    </source>
</evidence>
<protein>
    <submittedName>
        <fullName evidence="2">Uncharacterized protein</fullName>
    </submittedName>
</protein>
<accession>A0A6J5MKC1</accession>
<dbReference type="EMBL" id="LR796476">
    <property type="protein sequence ID" value="CAB4146998.1"/>
    <property type="molecule type" value="Genomic_DNA"/>
</dbReference>
<feature type="region of interest" description="Disordered" evidence="1">
    <location>
        <begin position="1"/>
        <end position="51"/>
    </location>
</feature>
<organism evidence="2">
    <name type="scientific">uncultured Caudovirales phage</name>
    <dbReference type="NCBI Taxonomy" id="2100421"/>
    <lineage>
        <taxon>Viruses</taxon>
        <taxon>Duplodnaviria</taxon>
        <taxon>Heunggongvirae</taxon>
        <taxon>Uroviricota</taxon>
        <taxon>Caudoviricetes</taxon>
        <taxon>Peduoviridae</taxon>
        <taxon>Maltschvirus</taxon>
        <taxon>Maltschvirus maltsch</taxon>
    </lineage>
</organism>